<dbReference type="EMBL" id="JARGDH010000002">
    <property type="protein sequence ID" value="KAL0276683.1"/>
    <property type="molecule type" value="Genomic_DNA"/>
</dbReference>
<dbReference type="InterPro" id="IPR001680">
    <property type="entry name" value="WD40_rpt"/>
</dbReference>
<dbReference type="InterPro" id="IPR027417">
    <property type="entry name" value="P-loop_NTPase"/>
</dbReference>
<evidence type="ECO:0008006" key="7">
    <source>
        <dbReference type="Google" id="ProtNLM"/>
    </source>
</evidence>
<dbReference type="Gene3D" id="2.130.10.10">
    <property type="entry name" value="YVTN repeat-like/Quinoprotein amine dehydrogenase"/>
    <property type="match status" value="2"/>
</dbReference>
<dbReference type="Pfam" id="PF25469">
    <property type="entry name" value="WHD_NWD1"/>
    <property type="match status" value="1"/>
</dbReference>
<name>A0AAW2I4E1_9NEOP</name>
<evidence type="ECO:0000256" key="1">
    <source>
        <dbReference type="ARBA" id="ARBA00022574"/>
    </source>
</evidence>
<evidence type="ECO:0000256" key="2">
    <source>
        <dbReference type="ARBA" id="ARBA00022737"/>
    </source>
</evidence>
<dbReference type="PROSITE" id="PS50818">
    <property type="entry name" value="INTEIN_C_TER"/>
    <property type="match status" value="1"/>
</dbReference>
<accession>A0AAW2I4E1</accession>
<dbReference type="InterPro" id="IPR011047">
    <property type="entry name" value="Quinoprotein_ADH-like_sf"/>
</dbReference>
<reference evidence="6" key="1">
    <citation type="journal article" date="2024" name="Gigascience">
        <title>Chromosome-level genome of the poultry shaft louse Menopon gallinae provides insight into the host-switching and adaptive evolution of parasitic lice.</title>
        <authorList>
            <person name="Xu Y."/>
            <person name="Ma L."/>
            <person name="Liu S."/>
            <person name="Liang Y."/>
            <person name="Liu Q."/>
            <person name="He Z."/>
            <person name="Tian L."/>
            <person name="Duan Y."/>
            <person name="Cai W."/>
            <person name="Li H."/>
            <person name="Song F."/>
        </authorList>
    </citation>
    <scope>NUCLEOTIDE SEQUENCE</scope>
    <source>
        <strain evidence="6">Cailab_2023a</strain>
    </source>
</reference>
<dbReference type="Pfam" id="PF24883">
    <property type="entry name" value="NPHP3_N"/>
    <property type="match status" value="1"/>
</dbReference>
<feature type="region of interest" description="Disordered" evidence="3">
    <location>
        <begin position="1"/>
        <end position="106"/>
    </location>
</feature>
<gene>
    <name evidence="6" type="ORF">PYX00_004199</name>
</gene>
<dbReference type="InterPro" id="IPR015943">
    <property type="entry name" value="WD40/YVTN_repeat-like_dom_sf"/>
</dbReference>
<feature type="domain" description="Nephrocystin 3-like N-terminal" evidence="4">
    <location>
        <begin position="466"/>
        <end position="581"/>
    </location>
</feature>
<keyword evidence="2" id="KW-0677">Repeat</keyword>
<dbReference type="InterPro" id="IPR030934">
    <property type="entry name" value="Intein_C"/>
</dbReference>
<feature type="domain" description="NWD1/2-like winged helix-turn-helix" evidence="5">
    <location>
        <begin position="689"/>
        <end position="797"/>
    </location>
</feature>
<dbReference type="PANTHER" id="PTHR19871:SF37">
    <property type="entry name" value="GH25853P"/>
    <property type="match status" value="1"/>
</dbReference>
<dbReference type="InterPro" id="IPR052752">
    <property type="entry name" value="NACHT-WD_repeat"/>
</dbReference>
<feature type="compositionally biased region" description="Polar residues" evidence="3">
    <location>
        <begin position="63"/>
        <end position="84"/>
    </location>
</feature>
<dbReference type="Gene3D" id="3.40.50.300">
    <property type="entry name" value="P-loop containing nucleotide triphosphate hydrolases"/>
    <property type="match status" value="1"/>
</dbReference>
<evidence type="ECO:0000259" key="4">
    <source>
        <dbReference type="Pfam" id="PF24883"/>
    </source>
</evidence>
<dbReference type="InterPro" id="IPR057588">
    <property type="entry name" value="NWD1/2-like_WH"/>
</dbReference>
<feature type="compositionally biased region" description="Basic and acidic residues" evidence="3">
    <location>
        <begin position="10"/>
        <end position="23"/>
    </location>
</feature>
<keyword evidence="1" id="KW-0853">WD repeat</keyword>
<organism evidence="6">
    <name type="scientific">Menopon gallinae</name>
    <name type="common">poultry shaft louse</name>
    <dbReference type="NCBI Taxonomy" id="328185"/>
    <lineage>
        <taxon>Eukaryota</taxon>
        <taxon>Metazoa</taxon>
        <taxon>Ecdysozoa</taxon>
        <taxon>Arthropoda</taxon>
        <taxon>Hexapoda</taxon>
        <taxon>Insecta</taxon>
        <taxon>Pterygota</taxon>
        <taxon>Neoptera</taxon>
        <taxon>Paraneoptera</taxon>
        <taxon>Psocodea</taxon>
        <taxon>Troctomorpha</taxon>
        <taxon>Phthiraptera</taxon>
        <taxon>Amblycera</taxon>
        <taxon>Menoponidae</taxon>
        <taxon>Menopon</taxon>
    </lineage>
</organism>
<evidence type="ECO:0000256" key="3">
    <source>
        <dbReference type="SAM" id="MobiDB-lite"/>
    </source>
</evidence>
<proteinExistence type="predicted"/>
<evidence type="ECO:0000259" key="5">
    <source>
        <dbReference type="Pfam" id="PF25469"/>
    </source>
</evidence>
<comment type="caution">
    <text evidence="6">The sequence shown here is derived from an EMBL/GenBank/DDBJ whole genome shotgun (WGS) entry which is preliminary data.</text>
</comment>
<dbReference type="SUPFAM" id="SSF52540">
    <property type="entry name" value="P-loop containing nucleoside triphosphate hydrolases"/>
    <property type="match status" value="1"/>
</dbReference>
<dbReference type="SUPFAM" id="SSF50998">
    <property type="entry name" value="Quinoprotein alcohol dehydrogenase-like"/>
    <property type="match status" value="1"/>
</dbReference>
<evidence type="ECO:0000313" key="6">
    <source>
        <dbReference type="EMBL" id="KAL0276683.1"/>
    </source>
</evidence>
<sequence length="1331" mass="151014">MGSSCSSGQGHKDKDSVSTKSEESPAYQVIVKKSSDGDNKITAPQQQGNHSGVILEPKGLTAPASNATAQAKTGRNATSSVSADTTSLPSPPTLSPKECSEPPLPQELTQLPETYQNLIIGKVSDASLSFKTRKIVIYVCAADSQDCCVEKGVLHQVVVPELRSYCRDKGYELHITDLHWKTGLEKQQDHEFPELCLGELNRQMEVGYIIPVLFLSNSLGTPLLPKTVETQDFEMALSQAEDKDSLKKWYKLDSNAQPPCYRLQPVASHIPGFKENSWEMRERALEEWRSEIERTLTAMIKVFSEELRDTYLTTVVEQEVHNTILMSQELARRCLWLYRVFTQKPEPNTTASLLEQEQKRRLDIIYKDLKSQLTEKHVIRLSVKWNQGGIVDQNIPEHAQYVSDVTSHLMKYLKATIFNIIEEDQSKAVVRSMFGIESQFLNELKWQAMYCQKAAQSSVNREQVLQEIQSYLTGDSTTPVLIHGTKGSGKTTMLTRSIHCMSNWLPDSYAIFRFTLISELSYSLINIIKTVCDHLSLLAYGHHTFCDYDMTSYEKIFPELISAIAIQRPVVIVLDGLDRIEVPNLDWIPQSLPNNAKMIVSASTDSNLYNQFKAKFPSEECHKEIRDLSKTEAESLLLSSVTQYSHSVNSKTSQSFLSAMQHCTLPLYVKVLAWRASWFTQIDHNFEPKNNLNDEMDSVLDFIDAMLGADRVRIALSLIAVSKYGLRDSELLEMLSQESEFHSETTYLKWAPACLFLSRITKYLSPFLSWVSDGNNLALKVSNQSFNDIVIQRYVQRNPKYNQIIQQYFKGSLHTDNKSVNKYHKGCKKRAMIEAPYQAIMLKQEITDDYLLNHKWLFEKICACGVFQILDDLFSVKNNSSRLKDLEMLQKILERNHISLNYDGRQMYSKFYEELKNVQSPSSFWTRFQEETGHPPVNTLLPIMKESPRVGDSLEKTNIDKHNINLIVRLNENPNFVVSVSTEKEEIAVWDLYSCEKVRTIQGVTHPISLQLIDDYRAVVLCRRELRIYNLDDGVLLTKLKGVMNQKMAYFGLHDKNHLVALSRNRMYVNLMHLETGDCVATFKAGEDRFLNSLLVSGDGRILVCGDETQKPFPLLVWNLSSRKLLYDLRIPHHEFLTNLSAITHEGHYVCCVAKEVDEPGPNFIVVYDLQSGTLFKKWKPGVDTTSLDISSKDSCVISGLADARILVWDLVTGNCRWSLRGHSAPVTLVRRDPCGGSFMSADICNRDRSFRLWDLNKGELLAVYTPPDPFSACELGIGGKTISVSLKGEENVRTLILKGPGIEERNANSSYGKAENHGKVFNLSENQNAR</sequence>
<protein>
    <recommendedName>
        <fullName evidence="7">NACHT and WD repeat domain-containing protein 2</fullName>
    </recommendedName>
</protein>
<dbReference type="SMART" id="SM00320">
    <property type="entry name" value="WD40"/>
    <property type="match status" value="3"/>
</dbReference>
<dbReference type="PANTHER" id="PTHR19871">
    <property type="entry name" value="BETA TRANSDUCIN-RELATED PROTEIN"/>
    <property type="match status" value="1"/>
</dbReference>
<dbReference type="InterPro" id="IPR056884">
    <property type="entry name" value="NPHP3-like_N"/>
</dbReference>
<feature type="region of interest" description="Disordered" evidence="3">
    <location>
        <begin position="1308"/>
        <end position="1331"/>
    </location>
</feature>